<dbReference type="SUPFAM" id="SSF46785">
    <property type="entry name" value="Winged helix' DNA-binding domain"/>
    <property type="match status" value="1"/>
</dbReference>
<dbReference type="InterPro" id="IPR036390">
    <property type="entry name" value="WH_DNA-bd_sf"/>
</dbReference>
<dbReference type="PROSITE" id="PS51118">
    <property type="entry name" value="HTH_HXLR"/>
    <property type="match status" value="1"/>
</dbReference>
<reference evidence="6" key="1">
    <citation type="journal article" date="2019" name="Int. J. Syst. Evol. Microbiol.">
        <title>The Global Catalogue of Microorganisms (GCM) 10K type strain sequencing project: providing services to taxonomists for standard genome sequencing and annotation.</title>
        <authorList>
            <consortium name="The Broad Institute Genomics Platform"/>
            <consortium name="The Broad Institute Genome Sequencing Center for Infectious Disease"/>
            <person name="Wu L."/>
            <person name="Ma J."/>
        </authorList>
    </citation>
    <scope>NUCLEOTIDE SEQUENCE [LARGE SCALE GENOMIC DNA]</scope>
    <source>
        <strain evidence="6">KACC 11588</strain>
    </source>
</reference>
<keyword evidence="2" id="KW-0238">DNA-binding</keyword>
<gene>
    <name evidence="5" type="ORF">ACFPOC_18215</name>
</gene>
<dbReference type="PANTHER" id="PTHR33204:SF29">
    <property type="entry name" value="TRANSCRIPTIONAL REGULATOR"/>
    <property type="match status" value="1"/>
</dbReference>
<dbReference type="InterPro" id="IPR002577">
    <property type="entry name" value="HTH_HxlR"/>
</dbReference>
<keyword evidence="3" id="KW-0804">Transcription</keyword>
<evidence type="ECO:0000313" key="6">
    <source>
        <dbReference type="Proteomes" id="UP001596056"/>
    </source>
</evidence>
<accession>A0ABW0SHJ8</accession>
<protein>
    <submittedName>
        <fullName evidence="5">Winged helix-turn-helix transcriptional regulator</fullName>
    </submittedName>
</protein>
<dbReference type="Proteomes" id="UP001596056">
    <property type="component" value="Unassembled WGS sequence"/>
</dbReference>
<dbReference type="PANTHER" id="PTHR33204">
    <property type="entry name" value="TRANSCRIPTIONAL REGULATOR, MARR FAMILY"/>
    <property type="match status" value="1"/>
</dbReference>
<dbReference type="InterPro" id="IPR036388">
    <property type="entry name" value="WH-like_DNA-bd_sf"/>
</dbReference>
<evidence type="ECO:0000313" key="5">
    <source>
        <dbReference type="EMBL" id="MFC5568341.1"/>
    </source>
</evidence>
<evidence type="ECO:0000259" key="4">
    <source>
        <dbReference type="PROSITE" id="PS51118"/>
    </source>
</evidence>
<comment type="caution">
    <text evidence="5">The sequence shown here is derived from an EMBL/GenBank/DDBJ whole genome shotgun (WGS) entry which is preliminary data.</text>
</comment>
<dbReference type="RefSeq" id="WP_245218969.1">
    <property type="nucleotide sequence ID" value="NZ_JAGGJP010000034.1"/>
</dbReference>
<feature type="domain" description="HTH hxlR-type" evidence="4">
    <location>
        <begin position="11"/>
        <end position="120"/>
    </location>
</feature>
<dbReference type="EMBL" id="JBHSNA010000037">
    <property type="protein sequence ID" value="MFC5568341.1"/>
    <property type="molecule type" value="Genomic_DNA"/>
</dbReference>
<dbReference type="Pfam" id="PF01638">
    <property type="entry name" value="HxlR"/>
    <property type="match status" value="1"/>
</dbReference>
<evidence type="ECO:0000256" key="1">
    <source>
        <dbReference type="ARBA" id="ARBA00023015"/>
    </source>
</evidence>
<evidence type="ECO:0000256" key="2">
    <source>
        <dbReference type="ARBA" id="ARBA00023125"/>
    </source>
</evidence>
<dbReference type="Gene3D" id="1.10.10.10">
    <property type="entry name" value="Winged helix-like DNA-binding domain superfamily/Winged helix DNA-binding domain"/>
    <property type="match status" value="1"/>
</dbReference>
<sequence>MAGIAPESEQTPDLRDSAHLLICTRAALRLITGKWKGEIMWNLKDGKHRFGELMRAIPGITQHMLTAQLRDLERHGLLIRTVYAEVPPRVEYELTPAARDLRPVFEEINCWADRHAATLRLGEVDERDDT</sequence>
<keyword evidence="6" id="KW-1185">Reference proteome</keyword>
<organism evidence="5 6">
    <name type="scientific">Rubellimicrobium aerolatum</name>
    <dbReference type="NCBI Taxonomy" id="490979"/>
    <lineage>
        <taxon>Bacteria</taxon>
        <taxon>Pseudomonadati</taxon>
        <taxon>Pseudomonadota</taxon>
        <taxon>Alphaproteobacteria</taxon>
        <taxon>Rhodobacterales</taxon>
        <taxon>Roseobacteraceae</taxon>
        <taxon>Rubellimicrobium</taxon>
    </lineage>
</organism>
<keyword evidence="1" id="KW-0805">Transcription regulation</keyword>
<proteinExistence type="predicted"/>
<evidence type="ECO:0000256" key="3">
    <source>
        <dbReference type="ARBA" id="ARBA00023163"/>
    </source>
</evidence>
<name>A0ABW0SHJ8_9RHOB</name>